<comment type="caution">
    <text evidence="1">The sequence shown here is derived from an EMBL/GenBank/DDBJ whole genome shotgun (WGS) entry which is preliminary data.</text>
</comment>
<sequence>MRGKMLANIDQKINQAQGDASKELVVTSIEKSSLSVKIGSKPFYVRESDTGRKFYWNGLKFVDLTNDPGIRACNTLRVAANVADAETVGIGARTYEFDRAADGVVSGNIAVKGHADDTPGNAIAALVDVINSDPISEVTAIKISANEMFVYHKVPGNKTTPTTETLLGANNGWAAATLLNGREPGSQAYSVIRRVPTAVEVALGVMHFYFDFPPTLADIRVVATATPGVPFAWDGAVTITGNRLTIDNSGSVDWSTTNTIVLTVAK</sequence>
<reference evidence="2" key="1">
    <citation type="journal article" date="2019" name="Microbiol. Immunol.">
        <title>Molecular and phenotypic characterization of Leptospira johnsonii sp. nov., Leptospira ellinghausenii sp. nov. and Leptospira ryugenii sp. nov. isolated from soil and water in Japan.</title>
        <authorList>
            <person name="Masuzawa T."/>
            <person name="Saito M."/>
            <person name="Nakao R."/>
            <person name="Nikaido Y."/>
            <person name="Matsumoto M."/>
            <person name="Ogawa M."/>
            <person name="Yokoyama M."/>
            <person name="Hidaka Y."/>
            <person name="Tomita J."/>
            <person name="Sakakibara K."/>
            <person name="Suzuki K."/>
            <person name="Yasuda S."/>
            <person name="Sato H."/>
            <person name="Yamaguchi M."/>
            <person name="Yoshida S.I."/>
            <person name="Koizumi N."/>
            <person name="Kawamura Y."/>
        </authorList>
    </citation>
    <scope>NUCLEOTIDE SEQUENCE [LARGE SCALE GENOMIC DNA]</scope>
    <source>
        <strain evidence="2">E18</strain>
    </source>
</reference>
<organism evidence="1 2">
    <name type="scientific">Leptospira ellinghausenii</name>
    <dbReference type="NCBI Taxonomy" id="1917822"/>
    <lineage>
        <taxon>Bacteria</taxon>
        <taxon>Pseudomonadati</taxon>
        <taxon>Spirochaetota</taxon>
        <taxon>Spirochaetia</taxon>
        <taxon>Leptospirales</taxon>
        <taxon>Leptospiraceae</taxon>
        <taxon>Leptospira</taxon>
    </lineage>
</organism>
<protein>
    <submittedName>
        <fullName evidence="1">Uncharacterized protein</fullName>
    </submittedName>
</protein>
<keyword evidence="2" id="KW-1185">Reference proteome</keyword>
<evidence type="ECO:0000313" key="2">
    <source>
        <dbReference type="Proteomes" id="UP000245206"/>
    </source>
</evidence>
<dbReference type="Proteomes" id="UP000245206">
    <property type="component" value="Unassembled WGS sequence"/>
</dbReference>
<gene>
    <name evidence="1" type="ORF">LPTSP2_36450</name>
</gene>
<proteinExistence type="predicted"/>
<name>A0A2P2DI69_9LEPT</name>
<dbReference type="AlphaFoldDB" id="A0A2P2DI69"/>
<accession>A0A2P2DI69</accession>
<evidence type="ECO:0000313" key="1">
    <source>
        <dbReference type="EMBL" id="GBF44342.1"/>
    </source>
</evidence>
<dbReference type="EMBL" id="BFAZ01000011">
    <property type="protein sequence ID" value="GBF44342.1"/>
    <property type="molecule type" value="Genomic_DNA"/>
</dbReference>